<feature type="domain" description="Glycosyl transferase family 1" evidence="1">
    <location>
        <begin position="188"/>
        <end position="345"/>
    </location>
</feature>
<comment type="caution">
    <text evidence="3">The sequence shown here is derived from an EMBL/GenBank/DDBJ whole genome shotgun (WGS) entry which is preliminary data.</text>
</comment>
<evidence type="ECO:0000313" key="4">
    <source>
        <dbReference type="Proteomes" id="UP001499909"/>
    </source>
</evidence>
<gene>
    <name evidence="3" type="ORF">GCM10022406_15310</name>
</gene>
<accession>A0ABP7MX65</accession>
<dbReference type="EMBL" id="BAABDH010000022">
    <property type="protein sequence ID" value="GAA3930931.1"/>
    <property type="molecule type" value="Genomic_DNA"/>
</dbReference>
<dbReference type="RefSeq" id="WP_345112299.1">
    <property type="nucleotide sequence ID" value="NZ_BAABDH010000022.1"/>
</dbReference>
<dbReference type="Proteomes" id="UP001499909">
    <property type="component" value="Unassembled WGS sequence"/>
</dbReference>
<proteinExistence type="predicted"/>
<feature type="domain" description="Glycosyltransferase subfamily 4-like N-terminal" evidence="2">
    <location>
        <begin position="19"/>
        <end position="169"/>
    </location>
</feature>
<dbReference type="SUPFAM" id="SSF53756">
    <property type="entry name" value="UDP-Glycosyltransferase/glycogen phosphorylase"/>
    <property type="match status" value="1"/>
</dbReference>
<dbReference type="InterPro" id="IPR028098">
    <property type="entry name" value="Glyco_trans_4-like_N"/>
</dbReference>
<dbReference type="Pfam" id="PF00534">
    <property type="entry name" value="Glycos_transf_1"/>
    <property type="match status" value="1"/>
</dbReference>
<reference evidence="4" key="1">
    <citation type="journal article" date="2019" name="Int. J. Syst. Evol. Microbiol.">
        <title>The Global Catalogue of Microorganisms (GCM) 10K type strain sequencing project: providing services to taxonomists for standard genome sequencing and annotation.</title>
        <authorList>
            <consortium name="The Broad Institute Genomics Platform"/>
            <consortium name="The Broad Institute Genome Sequencing Center for Infectious Disease"/>
            <person name="Wu L."/>
            <person name="Ma J."/>
        </authorList>
    </citation>
    <scope>NUCLEOTIDE SEQUENCE [LARGE SCALE GENOMIC DNA]</scope>
    <source>
        <strain evidence="4">JCM 17214</strain>
    </source>
</reference>
<evidence type="ECO:0000259" key="1">
    <source>
        <dbReference type="Pfam" id="PF00534"/>
    </source>
</evidence>
<evidence type="ECO:0008006" key="5">
    <source>
        <dbReference type="Google" id="ProtNLM"/>
    </source>
</evidence>
<dbReference type="PANTHER" id="PTHR12526">
    <property type="entry name" value="GLYCOSYLTRANSFERASE"/>
    <property type="match status" value="1"/>
</dbReference>
<dbReference type="Gene3D" id="3.40.50.2000">
    <property type="entry name" value="Glycogen Phosphorylase B"/>
    <property type="match status" value="2"/>
</dbReference>
<protein>
    <recommendedName>
        <fullName evidence="5">Glycosyltransferase</fullName>
    </recommendedName>
</protein>
<dbReference type="Pfam" id="PF13439">
    <property type="entry name" value="Glyco_transf_4"/>
    <property type="match status" value="1"/>
</dbReference>
<keyword evidence="4" id="KW-1185">Reference proteome</keyword>
<organism evidence="3 4">
    <name type="scientific">Hymenobacter algoricola</name>
    <dbReference type="NCBI Taxonomy" id="486267"/>
    <lineage>
        <taxon>Bacteria</taxon>
        <taxon>Pseudomonadati</taxon>
        <taxon>Bacteroidota</taxon>
        <taxon>Cytophagia</taxon>
        <taxon>Cytophagales</taxon>
        <taxon>Hymenobacteraceae</taxon>
        <taxon>Hymenobacter</taxon>
    </lineage>
</organism>
<evidence type="ECO:0000259" key="2">
    <source>
        <dbReference type="Pfam" id="PF13439"/>
    </source>
</evidence>
<evidence type="ECO:0000313" key="3">
    <source>
        <dbReference type="EMBL" id="GAA3930931.1"/>
    </source>
</evidence>
<dbReference type="InterPro" id="IPR001296">
    <property type="entry name" value="Glyco_trans_1"/>
</dbReference>
<name>A0ABP7MX65_9BACT</name>
<sequence length="375" mass="42258">MASLLFTVTTDLNYDQRMQRICGSLAAHGYSVLLVGREWPTSRPLSAQPYRQHRLRCWNTRGKLFYLEFNLRLFFYLLGQQAQVWCAIDLDTALPVWLRARLAGRPFVYDAHELFTEVPEVVARPGIRRLWLGLERFVVPRAQLAYTVGPALAQVFEQRYGRPFAVIRNISRREEAELPPAPAAAPANGYILYQGALNAGRGLEALLDAMPAVAGRLVVCGEGDLSEALRQRAEALGLPAAGKVEFRGFVLPAELREVTRHAAVGIMLLENQGLSYYYSLANKFFDYLHAGIPQLIVDFPEYRVLNDQYQVAEVVDLTPESIAGALNRLLRDEPGRYQQLAQNCRRARRELSWQHEEQLLLALYGALVAPHSLPA</sequence>